<comment type="caution">
    <text evidence="1">The sequence shown here is derived from an EMBL/GenBank/DDBJ whole genome shotgun (WGS) entry which is preliminary data.</text>
</comment>
<accession>S3JZX9</accession>
<evidence type="ECO:0000313" key="2">
    <source>
        <dbReference type="Proteomes" id="UP000014541"/>
    </source>
</evidence>
<sequence>MKYIGFIVALIICMNMSCSKEISKTETAEAKDLSDEITVSDIFEKDIFADIPPTPFELNNEPCEIKEVPFDRMLDSVTQEELQTIFSGIYDAAVIAESKVFVIRYTLYNGSYKIRSASFCTYTALCDKWSSYIGKTPYDVLTEFGTPTEIRRGSPITMLYKKDVWTEGEGLATWYVQFDYTDKTIIKVSLWKQR</sequence>
<dbReference type="PATRIC" id="fig|1125699.3.peg.1923"/>
<evidence type="ECO:0000313" key="1">
    <source>
        <dbReference type="EMBL" id="EPF31553.1"/>
    </source>
</evidence>
<name>S3JZX9_TREMA</name>
<dbReference type="HOGENOM" id="CLU_1401906_0_0_12"/>
<dbReference type="RefSeq" id="WP_016526162.1">
    <property type="nucleotide sequence ID" value="NZ_KE332518.1"/>
</dbReference>
<dbReference type="Proteomes" id="UP000014541">
    <property type="component" value="Unassembled WGS sequence"/>
</dbReference>
<dbReference type="STRING" id="1125699.HMPREF9194_01904"/>
<reference evidence="1 2" key="1">
    <citation type="submission" date="2013-04" db="EMBL/GenBank/DDBJ databases">
        <title>The Genome Sequence of Treponema maltophilum ATCC 51939.</title>
        <authorList>
            <consortium name="The Broad Institute Genomics Platform"/>
            <person name="Earl A."/>
            <person name="Ward D."/>
            <person name="Feldgarden M."/>
            <person name="Gevers D."/>
            <person name="Leonetti C."/>
            <person name="Blanton J.M."/>
            <person name="Dewhirst F.E."/>
            <person name="Izard J."/>
            <person name="Walker B."/>
            <person name="Young S."/>
            <person name="Zeng Q."/>
            <person name="Gargeya S."/>
            <person name="Fitzgerald M."/>
            <person name="Haas B."/>
            <person name="Abouelleil A."/>
            <person name="Allen A.W."/>
            <person name="Alvarado L."/>
            <person name="Arachchi H.M."/>
            <person name="Berlin A.M."/>
            <person name="Chapman S.B."/>
            <person name="Gainer-Dewar J."/>
            <person name="Goldberg J."/>
            <person name="Griggs A."/>
            <person name="Gujja S."/>
            <person name="Hansen M."/>
            <person name="Howarth C."/>
            <person name="Imamovic A."/>
            <person name="Ireland A."/>
            <person name="Larimer J."/>
            <person name="McCowan C."/>
            <person name="Murphy C."/>
            <person name="Pearson M."/>
            <person name="Poon T.W."/>
            <person name="Priest M."/>
            <person name="Roberts A."/>
            <person name="Saif S."/>
            <person name="Shea T."/>
            <person name="Sisk P."/>
            <person name="Sykes S."/>
            <person name="Wortman J."/>
            <person name="Nusbaum C."/>
            <person name="Birren B."/>
        </authorList>
    </citation>
    <scope>NUCLEOTIDE SEQUENCE [LARGE SCALE GENOMIC DNA]</scope>
    <source>
        <strain evidence="1 2">ATCC 51939</strain>
    </source>
</reference>
<dbReference type="EMBL" id="ATFF01000006">
    <property type="protein sequence ID" value="EPF31553.1"/>
    <property type="molecule type" value="Genomic_DNA"/>
</dbReference>
<protein>
    <submittedName>
        <fullName evidence="1">Uncharacterized protein</fullName>
    </submittedName>
</protein>
<keyword evidence="2" id="KW-1185">Reference proteome</keyword>
<proteinExistence type="predicted"/>
<organism evidence="1 2">
    <name type="scientific">Treponema maltophilum ATCC 51939</name>
    <dbReference type="NCBI Taxonomy" id="1125699"/>
    <lineage>
        <taxon>Bacteria</taxon>
        <taxon>Pseudomonadati</taxon>
        <taxon>Spirochaetota</taxon>
        <taxon>Spirochaetia</taxon>
        <taxon>Spirochaetales</taxon>
        <taxon>Treponemataceae</taxon>
        <taxon>Treponema</taxon>
    </lineage>
</organism>
<dbReference type="AlphaFoldDB" id="S3JZX9"/>
<gene>
    <name evidence="1" type="ORF">HMPREF9194_01904</name>
</gene>